<dbReference type="Pfam" id="PF19834">
    <property type="entry name" value="DUF6314"/>
    <property type="match status" value="1"/>
</dbReference>
<gene>
    <name evidence="3" type="ORF">A1O3_08815</name>
</gene>
<sequence length="218" mass="24116">MRDLISFKPSRSRISLIAGLFHTLQGTWNLDRKLQSDDPTAPSGRCSGKATFTPTPPSAVIDSDGKLQLADAELLYHEQGEFEMATATAAQQSPLPLKFPFSRKYIWRLKRLDDGDDALTISVWFTKPGTNMIDYLFHQIDLPLSQDDGDDTDTDTVLLLHGTGGHLCVADFYSTAYSFSLSRTAGPSATAMLSSWSTLHEVRGPKKDQVIETKFTRA</sequence>
<dbReference type="OrthoDB" id="66881at2759"/>
<dbReference type="EMBL" id="AMGY01000008">
    <property type="protein sequence ID" value="EXJ79313.1"/>
    <property type="molecule type" value="Genomic_DNA"/>
</dbReference>
<keyword evidence="4" id="KW-1185">Reference proteome</keyword>
<evidence type="ECO:0000259" key="2">
    <source>
        <dbReference type="Pfam" id="PF19834"/>
    </source>
</evidence>
<evidence type="ECO:0000256" key="1">
    <source>
        <dbReference type="SAM" id="MobiDB-lite"/>
    </source>
</evidence>
<accession>W9XGE8</accession>
<dbReference type="RefSeq" id="XP_007737101.1">
    <property type="nucleotide sequence ID" value="XM_007738911.1"/>
</dbReference>
<protein>
    <recommendedName>
        <fullName evidence="2">DUF6314 domain-containing protein</fullName>
    </recommendedName>
</protein>
<dbReference type="AlphaFoldDB" id="W9XGE8"/>
<feature type="region of interest" description="Disordered" evidence="1">
    <location>
        <begin position="35"/>
        <end position="55"/>
    </location>
</feature>
<comment type="caution">
    <text evidence="3">The sequence shown here is derived from an EMBL/GenBank/DDBJ whole genome shotgun (WGS) entry which is preliminary data.</text>
</comment>
<dbReference type="Proteomes" id="UP000019478">
    <property type="component" value="Unassembled WGS sequence"/>
</dbReference>
<name>W9XGE8_9EURO</name>
<dbReference type="GeneID" id="19172901"/>
<proteinExistence type="predicted"/>
<dbReference type="eggNOG" id="KOG1399">
    <property type="taxonomic scope" value="Eukaryota"/>
</dbReference>
<evidence type="ECO:0000313" key="3">
    <source>
        <dbReference type="EMBL" id="EXJ79313.1"/>
    </source>
</evidence>
<dbReference type="InterPro" id="IPR045632">
    <property type="entry name" value="DUF6314"/>
</dbReference>
<feature type="domain" description="DUF6314" evidence="2">
    <location>
        <begin position="24"/>
        <end position="217"/>
    </location>
</feature>
<organism evidence="3 4">
    <name type="scientific">Capronia epimyces CBS 606.96</name>
    <dbReference type="NCBI Taxonomy" id="1182542"/>
    <lineage>
        <taxon>Eukaryota</taxon>
        <taxon>Fungi</taxon>
        <taxon>Dikarya</taxon>
        <taxon>Ascomycota</taxon>
        <taxon>Pezizomycotina</taxon>
        <taxon>Eurotiomycetes</taxon>
        <taxon>Chaetothyriomycetidae</taxon>
        <taxon>Chaetothyriales</taxon>
        <taxon>Herpotrichiellaceae</taxon>
        <taxon>Capronia</taxon>
    </lineage>
</organism>
<reference evidence="3 4" key="1">
    <citation type="submission" date="2013-03" db="EMBL/GenBank/DDBJ databases">
        <title>The Genome Sequence of Capronia epimyces CBS 606.96.</title>
        <authorList>
            <consortium name="The Broad Institute Genomics Platform"/>
            <person name="Cuomo C."/>
            <person name="de Hoog S."/>
            <person name="Gorbushina A."/>
            <person name="Walker B."/>
            <person name="Young S.K."/>
            <person name="Zeng Q."/>
            <person name="Gargeya S."/>
            <person name="Fitzgerald M."/>
            <person name="Haas B."/>
            <person name="Abouelleil A."/>
            <person name="Allen A.W."/>
            <person name="Alvarado L."/>
            <person name="Arachchi H.M."/>
            <person name="Berlin A.M."/>
            <person name="Chapman S.B."/>
            <person name="Gainer-Dewar J."/>
            <person name="Goldberg J."/>
            <person name="Griggs A."/>
            <person name="Gujja S."/>
            <person name="Hansen M."/>
            <person name="Howarth C."/>
            <person name="Imamovic A."/>
            <person name="Ireland A."/>
            <person name="Larimer J."/>
            <person name="McCowan C."/>
            <person name="Murphy C."/>
            <person name="Pearson M."/>
            <person name="Poon T.W."/>
            <person name="Priest M."/>
            <person name="Roberts A."/>
            <person name="Saif S."/>
            <person name="Shea T."/>
            <person name="Sisk P."/>
            <person name="Sykes S."/>
            <person name="Wortman J."/>
            <person name="Nusbaum C."/>
            <person name="Birren B."/>
        </authorList>
    </citation>
    <scope>NUCLEOTIDE SEQUENCE [LARGE SCALE GENOMIC DNA]</scope>
    <source>
        <strain evidence="3 4">CBS 606.96</strain>
    </source>
</reference>
<evidence type="ECO:0000313" key="4">
    <source>
        <dbReference type="Proteomes" id="UP000019478"/>
    </source>
</evidence>
<dbReference type="HOGENOM" id="CLU_093209_0_0_1"/>